<sequence>MSLSMAPASVPNQPAEASRSPISALPPESISRIAGFLDLKDLCSLRLANKNLCKLFETPFQSSFNTRNTDLSRRSLERLHFIANSHLAPHVKTLRIAPRPNNQNGNKIGEDMNWGLETYGDRWVDGLTASSVKYIIERLVNCDGFIFTQVGADHGRHVQLKDHMLMVQVPTHQVRVSSIVIADAVHLFLTIITRLRRQIASFTVDLRATRLLLGEMYYETQPGGLANGNAEQGRGYTGRFLIGHGIGLRGIQDCERLIERISQSYIQDLQLNRPGYHPFSTLRSLTLRLPIDVQQHADAMRQFILGNPDLEFLALSVAQGSQANAAGSGGKFLRDIIEYWNCGYKPRLRWLNLHGAGNIPIRTEKFMAFLWRHGDTLQMLDLVGINLISNIERHEWETILTYLQQPEFKQLKVFRLWHLVETRQITTGAVANRRTRNNTVHVFFDPKVEKHPIGMIGTPRSDGPRTYTSPAFTCETCDYDCFHVSGDGLFGRQSSGPRTPRRCKVIRGINYDDSGLSQHPPGQGTTVSKALNQLTQHLRYEFEMNTSPALQQRGSSQFESVSGHIGDTVP</sequence>
<comment type="caution">
    <text evidence="3">The sequence shown here is derived from an EMBL/GenBank/DDBJ whole genome shotgun (WGS) entry which is preliminary data.</text>
</comment>
<name>A0A3D8SIG1_9EURO</name>
<keyword evidence="4" id="KW-1185">Reference proteome</keyword>
<dbReference type="Proteomes" id="UP000256690">
    <property type="component" value="Unassembled WGS sequence"/>
</dbReference>
<organism evidence="3 4">
    <name type="scientific">Aspergillus mulundensis</name>
    <dbReference type="NCBI Taxonomy" id="1810919"/>
    <lineage>
        <taxon>Eukaryota</taxon>
        <taxon>Fungi</taxon>
        <taxon>Dikarya</taxon>
        <taxon>Ascomycota</taxon>
        <taxon>Pezizomycotina</taxon>
        <taxon>Eurotiomycetes</taxon>
        <taxon>Eurotiomycetidae</taxon>
        <taxon>Eurotiales</taxon>
        <taxon>Aspergillaceae</taxon>
        <taxon>Aspergillus</taxon>
        <taxon>Aspergillus subgen. Nidulantes</taxon>
    </lineage>
</organism>
<dbReference type="Pfam" id="PF00646">
    <property type="entry name" value="F-box"/>
    <property type="match status" value="1"/>
</dbReference>
<feature type="compositionally biased region" description="Polar residues" evidence="1">
    <location>
        <begin position="551"/>
        <end position="560"/>
    </location>
</feature>
<dbReference type="RefSeq" id="XP_026605600.1">
    <property type="nucleotide sequence ID" value="XM_026744734.1"/>
</dbReference>
<dbReference type="CDD" id="cd09917">
    <property type="entry name" value="F-box_SF"/>
    <property type="match status" value="1"/>
</dbReference>
<evidence type="ECO:0000259" key="2">
    <source>
        <dbReference type="PROSITE" id="PS50181"/>
    </source>
</evidence>
<dbReference type="SUPFAM" id="SSF81383">
    <property type="entry name" value="F-box domain"/>
    <property type="match status" value="1"/>
</dbReference>
<dbReference type="InterPro" id="IPR036047">
    <property type="entry name" value="F-box-like_dom_sf"/>
</dbReference>
<evidence type="ECO:0000313" key="3">
    <source>
        <dbReference type="EMBL" id="RDW86076.1"/>
    </source>
</evidence>
<evidence type="ECO:0000313" key="4">
    <source>
        <dbReference type="Proteomes" id="UP000256690"/>
    </source>
</evidence>
<dbReference type="PROSITE" id="PS50181">
    <property type="entry name" value="FBOX"/>
    <property type="match status" value="1"/>
</dbReference>
<feature type="domain" description="F-box" evidence="2">
    <location>
        <begin position="19"/>
        <end position="67"/>
    </location>
</feature>
<feature type="region of interest" description="Disordered" evidence="1">
    <location>
        <begin position="551"/>
        <end position="570"/>
    </location>
</feature>
<dbReference type="GeneID" id="38113088"/>
<gene>
    <name evidence="3" type="ORF">DSM5745_02718</name>
</gene>
<reference evidence="3 4" key="1">
    <citation type="journal article" date="2018" name="IMA Fungus">
        <title>IMA Genome-F 9: Draft genome sequence of Annulohypoxylon stygium, Aspergillus mulundensis, Berkeleyomyces basicola (syn. Thielaviopsis basicola), Ceratocystis smalleyi, two Cercospora beticola strains, Coleophoma cylindrospora, Fusarium fracticaudum, Phialophora cf. hyalina, and Morchella septimelata.</title>
        <authorList>
            <person name="Wingfield B.D."/>
            <person name="Bills G.F."/>
            <person name="Dong Y."/>
            <person name="Huang W."/>
            <person name="Nel W.J."/>
            <person name="Swalarsk-Parry B.S."/>
            <person name="Vaghefi N."/>
            <person name="Wilken P.M."/>
            <person name="An Z."/>
            <person name="de Beer Z.W."/>
            <person name="De Vos L."/>
            <person name="Chen L."/>
            <person name="Duong T.A."/>
            <person name="Gao Y."/>
            <person name="Hammerbacher A."/>
            <person name="Kikkert J.R."/>
            <person name="Li Y."/>
            <person name="Li H."/>
            <person name="Li K."/>
            <person name="Li Q."/>
            <person name="Liu X."/>
            <person name="Ma X."/>
            <person name="Naidoo K."/>
            <person name="Pethybridge S.J."/>
            <person name="Sun J."/>
            <person name="Steenkamp E.T."/>
            <person name="van der Nest M.A."/>
            <person name="van Wyk S."/>
            <person name="Wingfield M.J."/>
            <person name="Xiong C."/>
            <person name="Yue Q."/>
            <person name="Zhang X."/>
        </authorList>
    </citation>
    <scope>NUCLEOTIDE SEQUENCE [LARGE SCALE GENOMIC DNA]</scope>
    <source>
        <strain evidence="3 4">DSM 5745</strain>
    </source>
</reference>
<dbReference type="InterPro" id="IPR001810">
    <property type="entry name" value="F-box_dom"/>
</dbReference>
<protein>
    <recommendedName>
        <fullName evidence="2">F-box domain-containing protein</fullName>
    </recommendedName>
</protein>
<accession>A0A3D8SIG1</accession>
<proteinExistence type="predicted"/>
<dbReference type="EMBL" id="PVWQ01000003">
    <property type="protein sequence ID" value="RDW86076.1"/>
    <property type="molecule type" value="Genomic_DNA"/>
</dbReference>
<evidence type="ECO:0000256" key="1">
    <source>
        <dbReference type="SAM" id="MobiDB-lite"/>
    </source>
</evidence>
<dbReference type="OrthoDB" id="4173964at2759"/>
<feature type="region of interest" description="Disordered" evidence="1">
    <location>
        <begin position="1"/>
        <end position="23"/>
    </location>
</feature>
<dbReference type="AlphaFoldDB" id="A0A3D8SIG1"/>